<organism evidence="8">
    <name type="scientific">Ceriantheomorphe brasiliensis</name>
    <dbReference type="NCBI Taxonomy" id="1048506"/>
    <lineage>
        <taxon>Eukaryota</taxon>
        <taxon>Metazoa</taxon>
        <taxon>Cnidaria</taxon>
        <taxon>Anthozoa</taxon>
        <taxon>Ceriantharia</taxon>
        <taxon>Spirularia</taxon>
        <taxon>Cerianthidae</taxon>
        <taxon>Ceriantheomorphe</taxon>
    </lineage>
</organism>
<dbReference type="InterPro" id="IPR036773">
    <property type="entry name" value="TB_dom_sf"/>
</dbReference>
<dbReference type="EMBL" id="MT747559">
    <property type="protein sequence ID" value="QNH72493.1"/>
    <property type="molecule type" value="mRNA"/>
</dbReference>
<dbReference type="InterPro" id="IPR002350">
    <property type="entry name" value="Kazal_dom"/>
</dbReference>
<feature type="compositionally biased region" description="Basic and acidic residues" evidence="5">
    <location>
        <begin position="342"/>
        <end position="355"/>
    </location>
</feature>
<dbReference type="EMBL" id="MT747617">
    <property type="protein sequence ID" value="QNH72551.1"/>
    <property type="molecule type" value="mRNA"/>
</dbReference>
<name>A0A7G7WZ04_9CNID</name>
<reference evidence="8" key="2">
    <citation type="submission" date="2020-07" db="EMBL/GenBank/DDBJ databases">
        <authorList>
            <person name="Klompen A.L."/>
            <person name="Macrander J."/>
            <person name="Reitzel A.M."/>
            <person name="Stampar S.N."/>
        </authorList>
    </citation>
    <scope>NUCLEOTIDE SEQUENCE</scope>
</reference>
<feature type="domain" description="Kazal-like" evidence="7">
    <location>
        <begin position="209"/>
        <end position="264"/>
    </location>
</feature>
<dbReference type="SMART" id="SM00280">
    <property type="entry name" value="KAZAL"/>
    <property type="match status" value="3"/>
</dbReference>
<dbReference type="Gene3D" id="3.90.290.10">
    <property type="entry name" value="TGF-beta binding (TB) domain"/>
    <property type="match status" value="1"/>
</dbReference>
<dbReference type="InterPro" id="IPR036058">
    <property type="entry name" value="Kazal_dom_sf"/>
</dbReference>
<dbReference type="SMART" id="SM00274">
    <property type="entry name" value="FOLN"/>
    <property type="match status" value="3"/>
</dbReference>
<evidence type="ECO:0000256" key="2">
    <source>
        <dbReference type="ARBA" id="ARBA00022737"/>
    </source>
</evidence>
<evidence type="ECO:0000256" key="3">
    <source>
        <dbReference type="ARBA" id="ARBA00023157"/>
    </source>
</evidence>
<evidence type="ECO:0000256" key="4">
    <source>
        <dbReference type="ARBA" id="ARBA00023180"/>
    </source>
</evidence>
<dbReference type="GO" id="GO:0050840">
    <property type="term" value="F:extracellular matrix binding"/>
    <property type="evidence" value="ECO:0007669"/>
    <property type="project" value="TreeGrafter"/>
</dbReference>
<dbReference type="AlphaFoldDB" id="A0A7G7WZ04"/>
<keyword evidence="2" id="KW-0677">Repeat</keyword>
<feature type="domain" description="Kazal-like" evidence="7">
    <location>
        <begin position="283"/>
        <end position="339"/>
    </location>
</feature>
<evidence type="ECO:0000313" key="8">
    <source>
        <dbReference type="EMBL" id="QNH72493.1"/>
    </source>
</evidence>
<sequence length="427" mass="47397">MISSHTAYRIFAFFSVTLLLGLKPVMAKCKGKQCPPHKVGVCWSDEQCMNLIRSNISERQCCLEGGVAFTDQQNVQGDIFIWMIGDGAPRCEKFNNINPKAKNAICKDKQCPPHKECRIPRSCPGSGYVTSVCELRCPPVCGPSDFKGSVCGTDYSSGTPERITFDSSCQMLQESCKKKTEIKLEFYGACKASCSGVKCPDKKNCVTDQNSLPHCVSCDNIRCKDNIKVCGTDGDTYEDRCALRRKACKSEKTIVMAYKGACRKGATCSTLPCPEGKICIEDENQNPRCIRCTCKKRQRALKEICATNGVTYESECLMLNETCRTGLFLNIKHKGKCQEADSKRVTISPDQKDSSQDQQPAKNQSDHDKLVEAILRLQEMRELSEKKGKGKNSGGNLRSGHLNKKTFLNAIEILLKDLKNRIIGGDR</sequence>
<reference evidence="8" key="1">
    <citation type="journal article" date="2020" name="Mar. Drugs">
        <title>Transcriptomic Analysis of Four Cerianthid (Cnidaria, Ceriantharia) Venoms.</title>
        <authorList>
            <person name="Klompen A.M.L."/>
            <person name="Macrander J."/>
            <person name="Reitzel A.M."/>
            <person name="Stampar S.N."/>
        </authorList>
    </citation>
    <scope>NUCLEOTIDE SEQUENCE</scope>
</reference>
<feature type="region of interest" description="Disordered" evidence="5">
    <location>
        <begin position="342"/>
        <end position="368"/>
    </location>
</feature>
<keyword evidence="4" id="KW-0325">Glycoprotein</keyword>
<dbReference type="PANTHER" id="PTHR13866">
    <property type="entry name" value="SPARC OSTEONECTIN"/>
    <property type="match status" value="1"/>
</dbReference>
<feature type="signal peptide" evidence="6">
    <location>
        <begin position="1"/>
        <end position="27"/>
    </location>
</feature>
<evidence type="ECO:0000259" key="7">
    <source>
        <dbReference type="PROSITE" id="PS51465"/>
    </source>
</evidence>
<evidence type="ECO:0000256" key="5">
    <source>
        <dbReference type="SAM" id="MobiDB-lite"/>
    </source>
</evidence>
<dbReference type="GO" id="GO:0005509">
    <property type="term" value="F:calcium ion binding"/>
    <property type="evidence" value="ECO:0007669"/>
    <property type="project" value="TreeGrafter"/>
</dbReference>
<feature type="domain" description="Kazal-like" evidence="7">
    <location>
        <begin position="127"/>
        <end position="192"/>
    </location>
</feature>
<dbReference type="CDD" id="cd00104">
    <property type="entry name" value="KAZAL_FS"/>
    <property type="match status" value="2"/>
</dbReference>
<protein>
    <submittedName>
        <fullName evidence="8">Toxin candidate TRINITY_DN22030_c4_g9_i2</fullName>
    </submittedName>
</protein>
<evidence type="ECO:0000256" key="1">
    <source>
        <dbReference type="ARBA" id="ARBA00022729"/>
    </source>
</evidence>
<dbReference type="SUPFAM" id="SSF100895">
    <property type="entry name" value="Kazal-type serine protease inhibitors"/>
    <property type="match status" value="2"/>
</dbReference>
<keyword evidence="1 6" id="KW-0732">Signal</keyword>
<dbReference type="GO" id="GO:0005615">
    <property type="term" value="C:extracellular space"/>
    <property type="evidence" value="ECO:0007669"/>
    <property type="project" value="TreeGrafter"/>
</dbReference>
<accession>A0A7G7WZ04</accession>
<dbReference type="GO" id="GO:0005518">
    <property type="term" value="F:collagen binding"/>
    <property type="evidence" value="ECO:0007669"/>
    <property type="project" value="TreeGrafter"/>
</dbReference>
<dbReference type="PROSITE" id="PS51465">
    <property type="entry name" value="KAZAL_2"/>
    <property type="match status" value="3"/>
</dbReference>
<feature type="chain" id="PRO_5036203148" evidence="6">
    <location>
        <begin position="28"/>
        <end position="427"/>
    </location>
</feature>
<dbReference type="Gene3D" id="3.30.60.30">
    <property type="match status" value="3"/>
</dbReference>
<evidence type="ECO:0000256" key="6">
    <source>
        <dbReference type="SAM" id="SignalP"/>
    </source>
</evidence>
<proteinExistence type="evidence at transcript level"/>
<dbReference type="PANTHER" id="PTHR13866:SF29">
    <property type="entry name" value="FOLLISTATIN"/>
    <property type="match status" value="1"/>
</dbReference>
<keyword evidence="3" id="KW-1015">Disulfide bond</keyword>
<dbReference type="InterPro" id="IPR003645">
    <property type="entry name" value="Fol_N"/>
</dbReference>
<dbReference type="Pfam" id="PF07648">
    <property type="entry name" value="Kazal_2"/>
    <property type="match status" value="3"/>
</dbReference>